<keyword evidence="3" id="KW-1185">Reference proteome</keyword>
<dbReference type="PANTHER" id="PTHR40114:SF1">
    <property type="entry name" value="SLR0698 PROTEIN"/>
    <property type="match status" value="1"/>
</dbReference>
<dbReference type="Gene3D" id="2.40.320.10">
    <property type="entry name" value="Hypothetical Protein Pfu-838710-001"/>
    <property type="match status" value="1"/>
</dbReference>
<protein>
    <submittedName>
        <fullName evidence="2">CYTH domain-containing protein</fullName>
    </submittedName>
</protein>
<evidence type="ECO:0000259" key="1">
    <source>
        <dbReference type="PROSITE" id="PS51707"/>
    </source>
</evidence>
<dbReference type="InterPro" id="IPR012042">
    <property type="entry name" value="NeuTTM/CthTTM-like"/>
</dbReference>
<dbReference type="InterPro" id="IPR023577">
    <property type="entry name" value="CYTH_domain"/>
</dbReference>
<evidence type="ECO:0000313" key="3">
    <source>
        <dbReference type="Proteomes" id="UP001589590"/>
    </source>
</evidence>
<evidence type="ECO:0000313" key="2">
    <source>
        <dbReference type="EMBL" id="MFB9103474.1"/>
    </source>
</evidence>
<dbReference type="Pfam" id="PF01928">
    <property type="entry name" value="CYTH"/>
    <property type="match status" value="1"/>
</dbReference>
<dbReference type="EMBL" id="JBHMFA010000001">
    <property type="protein sequence ID" value="MFB9103474.1"/>
    <property type="molecule type" value="Genomic_DNA"/>
</dbReference>
<dbReference type="InterPro" id="IPR033469">
    <property type="entry name" value="CYTH-like_dom_sf"/>
</dbReference>
<dbReference type="Proteomes" id="UP001589590">
    <property type="component" value="Unassembled WGS sequence"/>
</dbReference>
<dbReference type="CDD" id="cd07891">
    <property type="entry name" value="CYTH-like_CthTTM-like_1"/>
    <property type="match status" value="1"/>
</dbReference>
<dbReference type="PIRSF" id="PIRSF016487">
    <property type="entry name" value="CYTH_UCP016487"/>
    <property type="match status" value="1"/>
</dbReference>
<gene>
    <name evidence="2" type="ORF">ACFFU1_01080</name>
</gene>
<dbReference type="PANTHER" id="PTHR40114">
    <property type="entry name" value="SLR0698 PROTEIN"/>
    <property type="match status" value="1"/>
</dbReference>
<name>A0ABV5GV22_9FLAO</name>
<dbReference type="PROSITE" id="PS51707">
    <property type="entry name" value="CYTH"/>
    <property type="match status" value="1"/>
</dbReference>
<accession>A0ABV5GV22</accession>
<feature type="domain" description="CYTH" evidence="1">
    <location>
        <begin position="1"/>
        <end position="149"/>
    </location>
</feature>
<reference evidence="2 3" key="1">
    <citation type="submission" date="2024-09" db="EMBL/GenBank/DDBJ databases">
        <authorList>
            <person name="Sun Q."/>
            <person name="Mori K."/>
        </authorList>
    </citation>
    <scope>NUCLEOTIDE SEQUENCE [LARGE SCALE GENOMIC DNA]</scope>
    <source>
        <strain evidence="2 3">CECT 8300</strain>
    </source>
</reference>
<dbReference type="RefSeq" id="WP_290269046.1">
    <property type="nucleotide sequence ID" value="NZ_JAUFQP010000007.1"/>
</dbReference>
<sequence length="157" mass="18039">MIEIERKFLVTSEDFRAAAFKKTRISQGFLNTDKSRTVRVRLKGEQGFLTIKGASSKTGMSRFEWEKEIPKHEAEALLELCEPSIIDKTRFEVKLGKHIFEVDEFYGDNAGLIVAEVELSAEDETFEIPDWLGEEVTGTVAYYNSQLSKHPFKNWNK</sequence>
<dbReference type="SUPFAM" id="SSF55154">
    <property type="entry name" value="CYTH-like phosphatases"/>
    <property type="match status" value="1"/>
</dbReference>
<dbReference type="SMART" id="SM01118">
    <property type="entry name" value="CYTH"/>
    <property type="match status" value="1"/>
</dbReference>
<proteinExistence type="predicted"/>
<comment type="caution">
    <text evidence="2">The sequence shown here is derived from an EMBL/GenBank/DDBJ whole genome shotgun (WGS) entry which is preliminary data.</text>
</comment>
<organism evidence="2 3">
    <name type="scientific">Algibacter miyuki</name>
    <dbReference type="NCBI Taxonomy" id="1306933"/>
    <lineage>
        <taxon>Bacteria</taxon>
        <taxon>Pseudomonadati</taxon>
        <taxon>Bacteroidota</taxon>
        <taxon>Flavobacteriia</taxon>
        <taxon>Flavobacteriales</taxon>
        <taxon>Flavobacteriaceae</taxon>
        <taxon>Algibacter</taxon>
    </lineage>
</organism>